<dbReference type="Proteomes" id="UP000597444">
    <property type="component" value="Unassembled WGS sequence"/>
</dbReference>
<dbReference type="EMBL" id="BNJK01000001">
    <property type="protein sequence ID" value="GHO93930.1"/>
    <property type="molecule type" value="Genomic_DNA"/>
</dbReference>
<feature type="transmembrane region" description="Helical" evidence="1">
    <location>
        <begin position="311"/>
        <end position="332"/>
    </location>
</feature>
<feature type="transmembrane region" description="Helical" evidence="1">
    <location>
        <begin position="379"/>
        <end position="399"/>
    </location>
</feature>
<feature type="transmembrane region" description="Helical" evidence="1">
    <location>
        <begin position="28"/>
        <end position="53"/>
    </location>
</feature>
<reference evidence="2" key="1">
    <citation type="submission" date="2020-10" db="EMBL/GenBank/DDBJ databases">
        <title>Taxonomic study of unclassified bacteria belonging to the class Ktedonobacteria.</title>
        <authorList>
            <person name="Yabe S."/>
            <person name="Wang C.M."/>
            <person name="Zheng Y."/>
            <person name="Sakai Y."/>
            <person name="Cavaletti L."/>
            <person name="Monciardini P."/>
            <person name="Donadio S."/>
        </authorList>
    </citation>
    <scope>NUCLEOTIDE SEQUENCE</scope>
    <source>
        <strain evidence="2">ID150040</strain>
    </source>
</reference>
<keyword evidence="1" id="KW-0812">Transmembrane</keyword>
<protein>
    <submittedName>
        <fullName evidence="2">Uncharacterized protein</fullName>
    </submittedName>
</protein>
<feature type="transmembrane region" description="Helical" evidence="1">
    <location>
        <begin position="419"/>
        <end position="437"/>
    </location>
</feature>
<feature type="transmembrane region" description="Helical" evidence="1">
    <location>
        <begin position="59"/>
        <end position="82"/>
    </location>
</feature>
<comment type="caution">
    <text evidence="2">The sequence shown here is derived from an EMBL/GenBank/DDBJ whole genome shotgun (WGS) entry which is preliminary data.</text>
</comment>
<dbReference type="AlphaFoldDB" id="A0A8J3ING1"/>
<evidence type="ECO:0000313" key="2">
    <source>
        <dbReference type="EMBL" id="GHO93930.1"/>
    </source>
</evidence>
<proteinExistence type="predicted"/>
<keyword evidence="3" id="KW-1185">Reference proteome</keyword>
<keyword evidence="1" id="KW-0472">Membrane</keyword>
<sequence>MQTSTSTPPSGNTALRIERHVSVLLDQYLASLVGVLFILPIVAAIITVISYILTESWYAILWGCAGTCAFWLLIAVPLCRFVSASGANRRSYDLLMSDLAQLKTRLEALKRQQKEQDEPLPKYSQIALAEVEAGYSTLQESLNSAPSNLRWISGIGYLDAWATLHQAEEALIEVEPINMVLENALYDARRIEKSAIGNTDELLNQLLQAVKDLDPAAMVYFKEHQPTKISEDLHDALQHQTRGIEQIARAFKTVHPGANIDFHEQEPSVALPLPDEEARARARVALREIRHTINDFRDTSWDGLLRVRNHLMFAMTLTGLVTYILLCLVIMIHVPASAITAASIFYIIGAIAGMFGRFYREANARAAVDDYGLTVMRLFATPLLSGLAGIGGAFITLIFSSSLAPTATTSALSSLFNTSPQLLLAAAFFGLTPDLIIKSLQEKAEKYASDLKSSKSTEL</sequence>
<feature type="transmembrane region" description="Helical" evidence="1">
    <location>
        <begin position="338"/>
        <end position="359"/>
    </location>
</feature>
<organism evidence="2 3">
    <name type="scientific">Reticulibacter mediterranei</name>
    <dbReference type="NCBI Taxonomy" id="2778369"/>
    <lineage>
        <taxon>Bacteria</taxon>
        <taxon>Bacillati</taxon>
        <taxon>Chloroflexota</taxon>
        <taxon>Ktedonobacteria</taxon>
        <taxon>Ktedonobacterales</taxon>
        <taxon>Reticulibacteraceae</taxon>
        <taxon>Reticulibacter</taxon>
    </lineage>
</organism>
<accession>A0A8J3ING1</accession>
<name>A0A8J3ING1_9CHLR</name>
<evidence type="ECO:0000256" key="1">
    <source>
        <dbReference type="SAM" id="Phobius"/>
    </source>
</evidence>
<keyword evidence="1" id="KW-1133">Transmembrane helix</keyword>
<evidence type="ECO:0000313" key="3">
    <source>
        <dbReference type="Proteomes" id="UP000597444"/>
    </source>
</evidence>
<gene>
    <name evidence="2" type="ORF">KSF_039780</name>
</gene>